<feature type="compositionally biased region" description="Basic residues" evidence="1">
    <location>
        <begin position="532"/>
        <end position="552"/>
    </location>
</feature>
<feature type="compositionally biased region" description="Pro residues" evidence="1">
    <location>
        <begin position="329"/>
        <end position="342"/>
    </location>
</feature>
<dbReference type="Proteomes" id="UP000694906">
    <property type="component" value="Unplaced"/>
</dbReference>
<organism evidence="2 3">
    <name type="scientific">Heterocephalus glaber</name>
    <name type="common">Naked mole rat</name>
    <dbReference type="NCBI Taxonomy" id="10181"/>
    <lineage>
        <taxon>Eukaryota</taxon>
        <taxon>Metazoa</taxon>
        <taxon>Chordata</taxon>
        <taxon>Craniata</taxon>
        <taxon>Vertebrata</taxon>
        <taxon>Euteleostomi</taxon>
        <taxon>Mammalia</taxon>
        <taxon>Eutheria</taxon>
        <taxon>Euarchontoglires</taxon>
        <taxon>Glires</taxon>
        <taxon>Rodentia</taxon>
        <taxon>Hystricomorpha</taxon>
        <taxon>Bathyergidae</taxon>
        <taxon>Heterocephalus</taxon>
    </lineage>
</organism>
<dbReference type="KEGG" id="hgl:106009516"/>
<reference evidence="3" key="1">
    <citation type="submission" date="2025-08" db="UniProtKB">
        <authorList>
            <consortium name="RefSeq"/>
        </authorList>
    </citation>
    <scope>IDENTIFICATION</scope>
</reference>
<evidence type="ECO:0000313" key="2">
    <source>
        <dbReference type="Proteomes" id="UP000694906"/>
    </source>
</evidence>
<feature type="compositionally biased region" description="Low complexity" evidence="1">
    <location>
        <begin position="302"/>
        <end position="312"/>
    </location>
</feature>
<feature type="region of interest" description="Disordered" evidence="1">
    <location>
        <begin position="58"/>
        <end position="128"/>
    </location>
</feature>
<protein>
    <submittedName>
        <fullName evidence="3">Basic proline-rich protein-like</fullName>
    </submittedName>
</protein>
<feature type="region of interest" description="Disordered" evidence="1">
    <location>
        <begin position="532"/>
        <end position="643"/>
    </location>
</feature>
<evidence type="ECO:0000256" key="1">
    <source>
        <dbReference type="SAM" id="MobiDB-lite"/>
    </source>
</evidence>
<feature type="compositionally biased region" description="Low complexity" evidence="1">
    <location>
        <begin position="553"/>
        <end position="563"/>
    </location>
</feature>
<feature type="region of interest" description="Disordered" evidence="1">
    <location>
        <begin position="489"/>
        <end position="512"/>
    </location>
</feature>
<keyword evidence="2" id="KW-1185">Reference proteome</keyword>
<feature type="compositionally biased region" description="Low complexity" evidence="1">
    <location>
        <begin position="383"/>
        <end position="395"/>
    </location>
</feature>
<sequence>MQAEAWAFGLLTESLPAPPRASPAEPESSLALWLEAPGALGTFIRLLAWRCRGATELAGGAQGTAETRASPVTRGPPAPGGSDGRLWPSGLGHQGLGPPAAEAVRKGLGRPPPAAQPPSPSQGAPTLPLLRLRPRDSQHRPGHGIPATTLPAVLGEQRAAVLSTDQAPTRCPPPCSQGRAGRGVDPGAGALGAPCVAAGRPALLSVRAPSARRPASGVERLARAGLSHQCAAAGFRDPRTQPTSWEVPVDSIPDRDALNPGSARLNPTGEHTARQRGSAPPPRPARPRAPASPPLPSGGPSGTSSPLLGRPGDSWGTAPHLGAQEAAPTQPPGPARAFPPAPRPHREHVLPRAPSASLCPVGAGPLPARPAPTGNIPEAFLKLGGPARPRAGLRLAPPPPPRDPGRGGGPGRALGGPGRKKGSREKHESRPCHWAALRFPASQEVWRAASGTGRGEVRPAPAIFHRASSSARATSLCWPGLRGTRRAHALPLPSKRFQPTSPEPGLRSSNWDSEPGLFLALARLQEGIRIRDRRRSQAVPRHRRSRQPRAHCRPAAELAARPGRAPPPPRPPREKFRSAGAPEGSAAPRPHLRPGPRLRAPGRACPPPPQTGFAASARFPGAGGSGRRVPARGALGAPSGRKWGRCTRVAGHAVGVRRFPAPAGGRAPPPAALQRSPGRCSVAGLGSEPARR</sequence>
<feature type="region of interest" description="Disordered" evidence="1">
    <location>
        <begin position="233"/>
        <end position="434"/>
    </location>
</feature>
<proteinExistence type="predicted"/>
<gene>
    <name evidence="3" type="primary">LOC106009516</name>
</gene>
<evidence type="ECO:0000313" key="3">
    <source>
        <dbReference type="RefSeq" id="XP_012928220.1"/>
    </source>
</evidence>
<feature type="region of interest" description="Disordered" evidence="1">
    <location>
        <begin position="658"/>
        <end position="692"/>
    </location>
</feature>
<feature type="compositionally biased region" description="Pro residues" evidence="1">
    <location>
        <begin position="110"/>
        <end position="120"/>
    </location>
</feature>
<dbReference type="GeneID" id="106009516"/>
<feature type="compositionally biased region" description="Gly residues" evidence="1">
    <location>
        <begin position="406"/>
        <end position="417"/>
    </location>
</feature>
<dbReference type="RefSeq" id="XP_012928220.1">
    <property type="nucleotide sequence ID" value="XM_013072766.1"/>
</dbReference>
<name>A0AAX6QTU7_HETGA</name>
<dbReference type="AlphaFoldDB" id="A0AAX6QTU7"/>
<accession>A0AAX6QTU7</accession>